<dbReference type="AlphaFoldDB" id="A0A484AZN0"/>
<comment type="caution">
    <text evidence="2">The sequence shown here is derived from an EMBL/GenBank/DDBJ whole genome shotgun (WGS) entry which is preliminary data.</text>
</comment>
<proteinExistence type="predicted"/>
<protein>
    <submittedName>
        <fullName evidence="2">Uncharacterized protein</fullName>
    </submittedName>
</protein>
<organism evidence="2 3">
    <name type="scientific">Drosophila navojoa</name>
    <name type="common">Fruit fly</name>
    <dbReference type="NCBI Taxonomy" id="7232"/>
    <lineage>
        <taxon>Eukaryota</taxon>
        <taxon>Metazoa</taxon>
        <taxon>Ecdysozoa</taxon>
        <taxon>Arthropoda</taxon>
        <taxon>Hexapoda</taxon>
        <taxon>Insecta</taxon>
        <taxon>Pterygota</taxon>
        <taxon>Neoptera</taxon>
        <taxon>Endopterygota</taxon>
        <taxon>Diptera</taxon>
        <taxon>Brachycera</taxon>
        <taxon>Muscomorpha</taxon>
        <taxon>Ephydroidea</taxon>
        <taxon>Drosophilidae</taxon>
        <taxon>Drosophila</taxon>
    </lineage>
</organism>
<evidence type="ECO:0000313" key="3">
    <source>
        <dbReference type="Proteomes" id="UP000295192"/>
    </source>
</evidence>
<dbReference type="Proteomes" id="UP000295192">
    <property type="component" value="Unassembled WGS sequence"/>
</dbReference>
<feature type="compositionally biased region" description="Low complexity" evidence="1">
    <location>
        <begin position="52"/>
        <end position="61"/>
    </location>
</feature>
<keyword evidence="3" id="KW-1185">Reference proteome</keyword>
<name>A0A484AZN0_DRONA</name>
<reference evidence="2 3" key="1">
    <citation type="journal article" date="2019" name="J. Hered.">
        <title>An Improved Genome Assembly for Drosophila navojoa, the Basal Species in the mojavensis Cluster.</title>
        <authorList>
            <person name="Vanderlinde T."/>
            <person name="Dupim E.G."/>
            <person name="Nazario-Yepiz N.O."/>
            <person name="Carvalho A.B."/>
        </authorList>
    </citation>
    <scope>NUCLEOTIDE SEQUENCE [LARGE SCALE GENOMIC DNA]</scope>
    <source>
        <strain evidence="2">Navoj_Jal97</strain>
        <tissue evidence="2">Whole organism</tissue>
    </source>
</reference>
<feature type="compositionally biased region" description="Acidic residues" evidence="1">
    <location>
        <begin position="1"/>
        <end position="13"/>
    </location>
</feature>
<feature type="region of interest" description="Disordered" evidence="1">
    <location>
        <begin position="1"/>
        <end position="61"/>
    </location>
</feature>
<gene>
    <name evidence="2" type="ORF">AWZ03_011696</name>
</gene>
<sequence>MDEDEDNNECECECEYKDEGPRHATAASSEQQAAGTEDGNSDDVATSRSFGPHPALASHPPASSFGHAQYAYMTLPTLNHARPILFQYTFPISTAVALAHTAPTPILFVDIFIRSFSWNIWPLDCERMYALIGLSLQEIMLKPKPRNSSSF</sequence>
<evidence type="ECO:0000256" key="1">
    <source>
        <dbReference type="SAM" id="MobiDB-lite"/>
    </source>
</evidence>
<dbReference type="EMBL" id="LSRL02000296">
    <property type="protein sequence ID" value="TDG41883.1"/>
    <property type="molecule type" value="Genomic_DNA"/>
</dbReference>
<accession>A0A484AZN0</accession>
<evidence type="ECO:0000313" key="2">
    <source>
        <dbReference type="EMBL" id="TDG41883.1"/>
    </source>
</evidence>